<keyword evidence="4" id="KW-1185">Reference proteome</keyword>
<dbReference type="InterPro" id="IPR029063">
    <property type="entry name" value="SAM-dependent_MTases_sf"/>
</dbReference>
<dbReference type="GO" id="GO:0008168">
    <property type="term" value="F:methyltransferase activity"/>
    <property type="evidence" value="ECO:0007669"/>
    <property type="project" value="UniProtKB-KW"/>
</dbReference>
<dbReference type="RefSeq" id="WP_091741036.1">
    <property type="nucleotide sequence ID" value="NZ_FNNQ01000011.1"/>
</dbReference>
<dbReference type="AlphaFoldDB" id="A0A1H2ZNL9"/>
<dbReference type="InterPro" id="IPR016874">
    <property type="entry name" value="TcmP-like"/>
</dbReference>
<name>A0A1H2ZNL9_9BACL</name>
<keyword evidence="2 3" id="KW-0808">Transferase</keyword>
<keyword evidence="1 3" id="KW-0489">Methyltransferase</keyword>
<organism evidence="3 4">
    <name type="scientific">Marininema mesophilum</name>
    <dbReference type="NCBI Taxonomy" id="1048340"/>
    <lineage>
        <taxon>Bacteria</taxon>
        <taxon>Bacillati</taxon>
        <taxon>Bacillota</taxon>
        <taxon>Bacilli</taxon>
        <taxon>Bacillales</taxon>
        <taxon>Thermoactinomycetaceae</taxon>
        <taxon>Marininema</taxon>
    </lineage>
</organism>
<dbReference type="STRING" id="1048340.SAMN05444487_111140"/>
<dbReference type="EMBL" id="FNNQ01000011">
    <property type="protein sequence ID" value="SDX18891.1"/>
    <property type="molecule type" value="Genomic_DNA"/>
</dbReference>
<reference evidence="3 4" key="1">
    <citation type="submission" date="2016-10" db="EMBL/GenBank/DDBJ databases">
        <authorList>
            <person name="de Groot N.N."/>
        </authorList>
    </citation>
    <scope>NUCLEOTIDE SEQUENCE [LARGE SCALE GENOMIC DNA]</scope>
    <source>
        <strain evidence="3 4">DSM 45610</strain>
    </source>
</reference>
<proteinExistence type="predicted"/>
<dbReference type="Gene3D" id="3.40.50.150">
    <property type="entry name" value="Vaccinia Virus protein VP39"/>
    <property type="match status" value="1"/>
</dbReference>
<dbReference type="SUPFAM" id="SSF53335">
    <property type="entry name" value="S-adenosyl-L-methionine-dependent methyltransferases"/>
    <property type="match status" value="1"/>
</dbReference>
<evidence type="ECO:0000313" key="3">
    <source>
        <dbReference type="EMBL" id="SDX18891.1"/>
    </source>
</evidence>
<dbReference type="Pfam" id="PF04072">
    <property type="entry name" value="LCM"/>
    <property type="match status" value="1"/>
</dbReference>
<evidence type="ECO:0000256" key="1">
    <source>
        <dbReference type="ARBA" id="ARBA00022603"/>
    </source>
</evidence>
<gene>
    <name evidence="3" type="ORF">SAMN05444487_111140</name>
</gene>
<dbReference type="GO" id="GO:0032259">
    <property type="term" value="P:methylation"/>
    <property type="evidence" value="ECO:0007669"/>
    <property type="project" value="UniProtKB-KW"/>
</dbReference>
<protein>
    <submittedName>
        <fullName evidence="3">O-methyltransferase</fullName>
    </submittedName>
</protein>
<evidence type="ECO:0000256" key="2">
    <source>
        <dbReference type="ARBA" id="ARBA00022679"/>
    </source>
</evidence>
<dbReference type="OrthoDB" id="9800233at2"/>
<evidence type="ECO:0000313" key="4">
    <source>
        <dbReference type="Proteomes" id="UP000198534"/>
    </source>
</evidence>
<accession>A0A1H2ZNL9</accession>
<dbReference type="PIRSF" id="PIRSF028177">
    <property type="entry name" value="Polyketide_synth_Omtfrase_TcmP"/>
    <property type="match status" value="1"/>
</dbReference>
<dbReference type="PANTHER" id="PTHR43619">
    <property type="entry name" value="S-ADENOSYL-L-METHIONINE-DEPENDENT METHYLTRANSFERASE YKTD-RELATED"/>
    <property type="match status" value="1"/>
</dbReference>
<sequence>MDTVKVQLTAEKELLLFTLYSRALESRSQNPILKDEVAEKIIQSIDYDFEKMSKNQEGSIIVTIRAKYLDLWATQFLEKQPQATVVHLACGLDSRVNRIHVPPKVRWYDIDFPEVIDLRRHFYPERNGYHMIGSSVTESEWLKTIPTDQPVLIIAEGLTMYLKEKEVKELFTRLTNHFTSGGQLAFDAMRPSAIWLAKLSKIIQSTGASFGWAPKNAQVIEQWIPRYQLKKELYLLEAPELAQRRNESKSVFLLFSKIPFLRRMSSLLLYQF</sequence>
<dbReference type="Proteomes" id="UP000198534">
    <property type="component" value="Unassembled WGS sequence"/>
</dbReference>
<dbReference type="PANTHER" id="PTHR43619:SF2">
    <property type="entry name" value="S-ADENOSYL-L-METHIONINE-DEPENDENT METHYLTRANSFERASES SUPERFAMILY PROTEIN"/>
    <property type="match status" value="1"/>
</dbReference>
<dbReference type="InterPro" id="IPR007213">
    <property type="entry name" value="Ppm1/Ppm2/Tcmp"/>
</dbReference>